<organism evidence="5 6">
    <name type="scientific">Tessaracoccus lubricantis</name>
    <dbReference type="NCBI Taxonomy" id="545543"/>
    <lineage>
        <taxon>Bacteria</taxon>
        <taxon>Bacillati</taxon>
        <taxon>Actinomycetota</taxon>
        <taxon>Actinomycetes</taxon>
        <taxon>Propionibacteriales</taxon>
        <taxon>Propionibacteriaceae</taxon>
        <taxon>Tessaracoccus</taxon>
    </lineage>
</organism>
<dbReference type="Proteomes" id="UP001501521">
    <property type="component" value="Unassembled WGS sequence"/>
</dbReference>
<dbReference type="InterPro" id="IPR002110">
    <property type="entry name" value="Ankyrin_rpt"/>
</dbReference>
<feature type="compositionally biased region" description="Low complexity" evidence="4">
    <location>
        <begin position="40"/>
        <end position="78"/>
    </location>
</feature>
<proteinExistence type="predicted"/>
<dbReference type="PROSITE" id="PS50297">
    <property type="entry name" value="ANK_REP_REGION"/>
    <property type="match status" value="1"/>
</dbReference>
<protein>
    <recommendedName>
        <fullName evidence="7">Ankyrin repeat domain-containing protein</fullName>
    </recommendedName>
</protein>
<keyword evidence="6" id="KW-1185">Reference proteome</keyword>
<dbReference type="SMART" id="SM00248">
    <property type="entry name" value="ANK"/>
    <property type="match status" value="4"/>
</dbReference>
<keyword evidence="2 3" id="KW-0040">ANK repeat</keyword>
<dbReference type="PANTHER" id="PTHR23206">
    <property type="entry name" value="MASK PROTEIN"/>
    <property type="match status" value="1"/>
</dbReference>
<gene>
    <name evidence="5" type="ORF">GCM10025789_00230</name>
</gene>
<evidence type="ECO:0000313" key="5">
    <source>
        <dbReference type="EMBL" id="GAA4888006.1"/>
    </source>
</evidence>
<evidence type="ECO:0000256" key="2">
    <source>
        <dbReference type="ARBA" id="ARBA00023043"/>
    </source>
</evidence>
<comment type="caution">
    <text evidence="5">The sequence shown here is derived from an EMBL/GenBank/DDBJ whole genome shotgun (WGS) entry which is preliminary data.</text>
</comment>
<feature type="region of interest" description="Disordered" evidence="4">
    <location>
        <begin position="20"/>
        <end position="80"/>
    </location>
</feature>
<dbReference type="Pfam" id="PF12796">
    <property type="entry name" value="Ank_2"/>
    <property type="match status" value="2"/>
</dbReference>
<dbReference type="PANTHER" id="PTHR23206:SF7">
    <property type="entry name" value="PROTEIN KINASE DOMAIN-CONTAINING PROTEIN"/>
    <property type="match status" value="1"/>
</dbReference>
<dbReference type="EMBL" id="BAABLV010000001">
    <property type="protein sequence ID" value="GAA4888006.1"/>
    <property type="molecule type" value="Genomic_DNA"/>
</dbReference>
<feature type="repeat" description="ANK" evidence="3">
    <location>
        <begin position="283"/>
        <end position="315"/>
    </location>
</feature>
<dbReference type="SUPFAM" id="SSF48403">
    <property type="entry name" value="Ankyrin repeat"/>
    <property type="match status" value="1"/>
</dbReference>
<sequence length="442" mass="45822">MGLRLLMVGALVMGLAACTPEPERGADETPSAPASPSPAPSASASAASPSPTAAEPSPSATTSAAPSASPSPAAPATPQEELDQLLRDAAWANDVAKARELVLQGADVNAKDSTQQSAYLVATSEGYGDLLDLTLVNGALIDDKDSWNGTGLIRAAERGHWLVVGKLLEAGIDRDHVNRIGYQAIHESIWLGEDTPDYVTTVRVLAAGGVQLDRPSGQQGLTPLQKVEQRGHAGQEAALTAALNGQSPADPDGTLLQAAADGDADAAVVAIRAGADLEARDERQRTPLLLASANDHVEVARVLVALGANPDALDNRSDTPWLVTGVTGSVEMGKTLLLAHPDLTIRNRFGGLSPIPAGERGHVEYMQWVVGTGVDLDHVNDLGWTALLEAVILGDGGPRHQQVVQILVDAGVDTSIPDDDGVTALEHARRRGYSEIVAILGG</sequence>
<evidence type="ECO:0000313" key="6">
    <source>
        <dbReference type="Proteomes" id="UP001501521"/>
    </source>
</evidence>
<keyword evidence="1" id="KW-0677">Repeat</keyword>
<dbReference type="InterPro" id="IPR036770">
    <property type="entry name" value="Ankyrin_rpt-contain_sf"/>
</dbReference>
<name>A0ABP9EVD5_9ACTN</name>
<dbReference type="InterPro" id="IPR051631">
    <property type="entry name" value="Ankyrin-KH/SAM_domain"/>
</dbReference>
<evidence type="ECO:0000256" key="4">
    <source>
        <dbReference type="SAM" id="MobiDB-lite"/>
    </source>
</evidence>
<evidence type="ECO:0000256" key="3">
    <source>
        <dbReference type="PROSITE-ProRule" id="PRU00023"/>
    </source>
</evidence>
<dbReference type="PROSITE" id="PS51257">
    <property type="entry name" value="PROKAR_LIPOPROTEIN"/>
    <property type="match status" value="1"/>
</dbReference>
<dbReference type="PROSITE" id="PS50088">
    <property type="entry name" value="ANK_REPEAT"/>
    <property type="match status" value="1"/>
</dbReference>
<reference evidence="6" key="1">
    <citation type="journal article" date="2019" name="Int. J. Syst. Evol. Microbiol.">
        <title>The Global Catalogue of Microorganisms (GCM) 10K type strain sequencing project: providing services to taxonomists for standard genome sequencing and annotation.</title>
        <authorList>
            <consortium name="The Broad Institute Genomics Platform"/>
            <consortium name="The Broad Institute Genome Sequencing Center for Infectious Disease"/>
            <person name="Wu L."/>
            <person name="Ma J."/>
        </authorList>
    </citation>
    <scope>NUCLEOTIDE SEQUENCE [LARGE SCALE GENOMIC DNA]</scope>
    <source>
        <strain evidence="6">JCM 19125</strain>
    </source>
</reference>
<evidence type="ECO:0000256" key="1">
    <source>
        <dbReference type="ARBA" id="ARBA00022737"/>
    </source>
</evidence>
<dbReference type="Gene3D" id="1.25.40.20">
    <property type="entry name" value="Ankyrin repeat-containing domain"/>
    <property type="match status" value="2"/>
</dbReference>
<dbReference type="RefSeq" id="WP_345577164.1">
    <property type="nucleotide sequence ID" value="NZ_BAABLV010000001.1"/>
</dbReference>
<accession>A0ABP9EVD5</accession>
<evidence type="ECO:0008006" key="7">
    <source>
        <dbReference type="Google" id="ProtNLM"/>
    </source>
</evidence>